<evidence type="ECO:0000256" key="6">
    <source>
        <dbReference type="SAM" id="MobiDB-lite"/>
    </source>
</evidence>
<dbReference type="PROSITE" id="PS50089">
    <property type="entry name" value="ZF_RING_2"/>
    <property type="match status" value="2"/>
</dbReference>
<evidence type="ECO:0000256" key="2">
    <source>
        <dbReference type="ARBA" id="ARBA00022723"/>
    </source>
</evidence>
<dbReference type="InterPro" id="IPR013083">
    <property type="entry name" value="Znf_RING/FYVE/PHD"/>
</dbReference>
<dbReference type="GO" id="GO:0031461">
    <property type="term" value="C:cullin-RING ubiquitin ligase complex"/>
    <property type="evidence" value="ECO:0007669"/>
    <property type="project" value="UniProtKB-ARBA"/>
</dbReference>
<keyword evidence="8" id="KW-1185">Reference proteome</keyword>
<dbReference type="PANTHER" id="PTHR45969">
    <property type="entry name" value="RING ZINC FINGER PROTEIN-RELATED"/>
    <property type="match status" value="1"/>
</dbReference>
<dbReference type="AlphaFoldDB" id="A0A2A6CDP9"/>
<dbReference type="GO" id="GO:0008270">
    <property type="term" value="F:zinc ion binding"/>
    <property type="evidence" value="ECO:0007669"/>
    <property type="project" value="UniProtKB-KW"/>
</dbReference>
<dbReference type="Gene3D" id="3.30.40.10">
    <property type="entry name" value="Zinc/RING finger domain, C3HC4 (zinc finger)"/>
    <property type="match status" value="2"/>
</dbReference>
<name>A0A2A6CDP9_PRIPA</name>
<dbReference type="PANTHER" id="PTHR45969:SF69">
    <property type="entry name" value="FINGER DOMAIN PROTEIN, PUTATIVE (AFU_ORTHOLOGUE AFUA_3G12190)-RELATED"/>
    <property type="match status" value="1"/>
</dbReference>
<dbReference type="SUPFAM" id="SSF57850">
    <property type="entry name" value="RING/U-box"/>
    <property type="match status" value="2"/>
</dbReference>
<evidence type="ECO:0000256" key="4">
    <source>
        <dbReference type="ARBA" id="ARBA00022786"/>
    </source>
</evidence>
<accession>A0A2A6CDP9</accession>
<sequence length="277" mass="30797">MRYLDLPTRIQPKRTAKFKKSVPPAVKEVPVCSICIDKIAVKQLTKIDCCHTFHENCITAWIDVPNRNCPNCRAQVTFMQCGSRKMIVASRKVILVVWDLSRLFIIPIRHSRSLMPAVRDRNKNTACAPTRVQPDRSAKSKSISSVLTKKETKKSTKSASSRIQKKSKPLKTQPTAAKEAETCAICLYNIAERVSFSDSSAISASIPFQQSAKIDCSHTFHRKCIKAWIDVPNASLTCPNCRASVTFMQCGSKKTVVAAPQPPQSLFPSIFGSLWNG</sequence>
<proteinExistence type="predicted"/>
<evidence type="ECO:0000256" key="5">
    <source>
        <dbReference type="ARBA" id="ARBA00022833"/>
    </source>
</evidence>
<dbReference type="SMART" id="SM00184">
    <property type="entry name" value="RING"/>
    <property type="match status" value="2"/>
</dbReference>
<dbReference type="OrthoDB" id="5855253at2759"/>
<dbReference type="Proteomes" id="UP000005239">
    <property type="component" value="Unassembled WGS sequence"/>
</dbReference>
<dbReference type="InterPro" id="IPR024766">
    <property type="entry name" value="Znf_RING_H2"/>
</dbReference>
<dbReference type="GO" id="GO:0016567">
    <property type="term" value="P:protein ubiquitination"/>
    <property type="evidence" value="ECO:0000318"/>
    <property type="project" value="GO_Central"/>
</dbReference>
<dbReference type="Pfam" id="PF13639">
    <property type="entry name" value="zf-RING_2"/>
    <property type="match status" value="1"/>
</dbReference>
<dbReference type="EnsemblMetazoa" id="PPA43148.1">
    <property type="protein sequence ID" value="PPA43148.1"/>
    <property type="gene ID" value="WBGene00281517"/>
</dbReference>
<keyword evidence="4" id="KW-0833">Ubl conjugation pathway</keyword>
<keyword evidence="3" id="KW-0863">Zinc-finger</keyword>
<evidence type="ECO:0000313" key="7">
    <source>
        <dbReference type="EnsemblMetazoa" id="PPA43148.1"/>
    </source>
</evidence>
<organism evidence="7 8">
    <name type="scientific">Pristionchus pacificus</name>
    <name type="common">Parasitic nematode worm</name>
    <dbReference type="NCBI Taxonomy" id="54126"/>
    <lineage>
        <taxon>Eukaryota</taxon>
        <taxon>Metazoa</taxon>
        <taxon>Ecdysozoa</taxon>
        <taxon>Nematoda</taxon>
        <taxon>Chromadorea</taxon>
        <taxon>Rhabditida</taxon>
        <taxon>Rhabditina</taxon>
        <taxon>Diplogasteromorpha</taxon>
        <taxon>Diplogasteroidea</taxon>
        <taxon>Neodiplogasteridae</taxon>
        <taxon>Pristionchus</taxon>
    </lineage>
</organism>
<protein>
    <submittedName>
        <fullName evidence="7">Zinc finger protein</fullName>
    </submittedName>
</protein>
<gene>
    <name evidence="7" type="primary">WBGene00281517</name>
</gene>
<keyword evidence="2" id="KW-0479">Metal-binding</keyword>
<evidence type="ECO:0000256" key="3">
    <source>
        <dbReference type="ARBA" id="ARBA00022771"/>
    </source>
</evidence>
<accession>A0A8R1V3B9</accession>
<reference evidence="7" key="2">
    <citation type="submission" date="2022-06" db="UniProtKB">
        <authorList>
            <consortium name="EnsemblMetazoa"/>
        </authorList>
    </citation>
    <scope>IDENTIFICATION</scope>
    <source>
        <strain evidence="7">PS312</strain>
    </source>
</reference>
<dbReference type="Pfam" id="PF12678">
    <property type="entry name" value="zf-rbx1"/>
    <property type="match status" value="1"/>
</dbReference>
<dbReference type="GO" id="GO:0061630">
    <property type="term" value="F:ubiquitin protein ligase activity"/>
    <property type="evidence" value="ECO:0000318"/>
    <property type="project" value="GO_Central"/>
</dbReference>
<comment type="pathway">
    <text evidence="1">Protein modification; protein ubiquitination.</text>
</comment>
<evidence type="ECO:0000256" key="1">
    <source>
        <dbReference type="ARBA" id="ARBA00004906"/>
    </source>
</evidence>
<reference evidence="8" key="1">
    <citation type="journal article" date="2008" name="Nat. Genet.">
        <title>The Pristionchus pacificus genome provides a unique perspective on nematode lifestyle and parasitism.</title>
        <authorList>
            <person name="Dieterich C."/>
            <person name="Clifton S.W."/>
            <person name="Schuster L.N."/>
            <person name="Chinwalla A."/>
            <person name="Delehaunty K."/>
            <person name="Dinkelacker I."/>
            <person name="Fulton L."/>
            <person name="Fulton R."/>
            <person name="Godfrey J."/>
            <person name="Minx P."/>
            <person name="Mitreva M."/>
            <person name="Roeseler W."/>
            <person name="Tian H."/>
            <person name="Witte H."/>
            <person name="Yang S.P."/>
            <person name="Wilson R.K."/>
            <person name="Sommer R.J."/>
        </authorList>
    </citation>
    <scope>NUCLEOTIDE SEQUENCE [LARGE SCALE GENOMIC DNA]</scope>
    <source>
        <strain evidence="8">PS312</strain>
    </source>
</reference>
<keyword evidence="5" id="KW-0862">Zinc</keyword>
<dbReference type="InterPro" id="IPR001841">
    <property type="entry name" value="Znf_RING"/>
</dbReference>
<feature type="region of interest" description="Disordered" evidence="6">
    <location>
        <begin position="125"/>
        <end position="174"/>
    </location>
</feature>
<evidence type="ECO:0000313" key="8">
    <source>
        <dbReference type="Proteomes" id="UP000005239"/>
    </source>
</evidence>